<organism evidence="1 2">
    <name type="scientific">Fructilactobacillus sanfranciscensis</name>
    <name type="common">Lactobacillus sanfranciscensis</name>
    <dbReference type="NCBI Taxonomy" id="1625"/>
    <lineage>
        <taxon>Bacteria</taxon>
        <taxon>Bacillati</taxon>
        <taxon>Bacillota</taxon>
        <taxon>Bacilli</taxon>
        <taxon>Lactobacillales</taxon>
        <taxon>Lactobacillaceae</taxon>
        <taxon>Fructilactobacillus</taxon>
    </lineage>
</organism>
<evidence type="ECO:0000313" key="2">
    <source>
        <dbReference type="Proteomes" id="UP000313312"/>
    </source>
</evidence>
<dbReference type="EMBL" id="QFCR01000001">
    <property type="protein sequence ID" value="TNK91125.1"/>
    <property type="molecule type" value="Genomic_DNA"/>
</dbReference>
<gene>
    <name evidence="1" type="ORF">DID87_00130</name>
</gene>
<dbReference type="Gene3D" id="3.30.1380.20">
    <property type="entry name" value="Trafficking protein particle complex subunit 3"/>
    <property type="match status" value="1"/>
</dbReference>
<dbReference type="Proteomes" id="UP000313312">
    <property type="component" value="Unassembled WGS sequence"/>
</dbReference>
<dbReference type="SUPFAM" id="SSF111126">
    <property type="entry name" value="Ligand-binding domain in the NO signalling and Golgi transport"/>
    <property type="match status" value="1"/>
</dbReference>
<reference evidence="1 2" key="1">
    <citation type="submission" date="2018-05" db="EMBL/GenBank/DDBJ databases">
        <title>Lactobacillus sanfranciscensis Ah4 draft denome sequence.</title>
        <authorList>
            <person name="Zhang G."/>
        </authorList>
    </citation>
    <scope>NUCLEOTIDE SEQUENCE [LARGE SCALE GENOMIC DNA]</scope>
    <source>
        <strain evidence="1 2">Ah4</strain>
    </source>
</reference>
<accession>A0A5C4TMI3</accession>
<dbReference type="Pfam" id="PF10702">
    <property type="entry name" value="DUF2507"/>
    <property type="match status" value="1"/>
</dbReference>
<dbReference type="AlphaFoldDB" id="A0A5C4TMI3"/>
<evidence type="ECO:0000313" key="1">
    <source>
        <dbReference type="EMBL" id="TNK91125.1"/>
    </source>
</evidence>
<dbReference type="RefSeq" id="WP_049777611.1">
    <property type="nucleotide sequence ID" value="NZ_CAUOSB010000001.1"/>
</dbReference>
<proteinExistence type="predicted"/>
<name>A0A5C4TMI3_FRUSA</name>
<dbReference type="InterPro" id="IPR024096">
    <property type="entry name" value="NO_sig/Golgi_transp_ligand-bd"/>
</dbReference>
<comment type="caution">
    <text evidence="1">The sequence shown here is derived from an EMBL/GenBank/DDBJ whole genome shotgun (WGS) entry which is preliminary data.</text>
</comment>
<dbReference type="InterPro" id="IPR019642">
    <property type="entry name" value="DUF2507"/>
</dbReference>
<protein>
    <submittedName>
        <fullName evidence="1">DUF2507 domain-containing protein</fullName>
    </submittedName>
</protein>
<sequence length="162" mass="18646">MSKKELNDYTKFFQNNPNPGFWGIELLRDALLKDILSEDIHDILYWAGKNLAIKFPIHTADLPTFFQQSQFGILDLKRGSESKSIFNLTGPEVQTRLNIDKDADFMLETGFIAQTIQQNSGFETEAEYKIKRKDIIEITVISDISRQILDPNEIHLIELNQA</sequence>